<keyword evidence="2" id="KW-1185">Reference proteome</keyword>
<evidence type="ECO:0000313" key="1">
    <source>
        <dbReference type="EMBL" id="KAJ7568139.1"/>
    </source>
</evidence>
<name>A0ACC2ENP1_DIPCM</name>
<evidence type="ECO:0000313" key="2">
    <source>
        <dbReference type="Proteomes" id="UP001162992"/>
    </source>
</evidence>
<accession>A0ACC2ENP1</accession>
<reference evidence="2" key="1">
    <citation type="journal article" date="2024" name="Proc. Natl. Acad. Sci. U.S.A.">
        <title>Extraordinary preservation of gene collinearity over three hundred million years revealed in homosporous lycophytes.</title>
        <authorList>
            <person name="Li C."/>
            <person name="Wickell D."/>
            <person name="Kuo L.Y."/>
            <person name="Chen X."/>
            <person name="Nie B."/>
            <person name="Liao X."/>
            <person name="Peng D."/>
            <person name="Ji J."/>
            <person name="Jenkins J."/>
            <person name="Williams M."/>
            <person name="Shu S."/>
            <person name="Plott C."/>
            <person name="Barry K."/>
            <person name="Rajasekar S."/>
            <person name="Grimwood J."/>
            <person name="Han X."/>
            <person name="Sun S."/>
            <person name="Hou Z."/>
            <person name="He W."/>
            <person name="Dai G."/>
            <person name="Sun C."/>
            <person name="Schmutz J."/>
            <person name="Leebens-Mack J.H."/>
            <person name="Li F.W."/>
            <person name="Wang L."/>
        </authorList>
    </citation>
    <scope>NUCLEOTIDE SEQUENCE [LARGE SCALE GENOMIC DNA]</scope>
    <source>
        <strain evidence="2">cv. PW_Plant_1</strain>
    </source>
</reference>
<dbReference type="Proteomes" id="UP001162992">
    <property type="component" value="Chromosome 1"/>
</dbReference>
<comment type="caution">
    <text evidence="1">The sequence shown here is derived from an EMBL/GenBank/DDBJ whole genome shotgun (WGS) entry which is preliminary data.</text>
</comment>
<sequence>MADHEDFDDHLDNLLDSVLEDFRKVDSAQTQPKSQESSHLLPSTSGKDQAPLGQGLGLGLPTLSPGKKKSGSTKSRSSTSNQPAASTSRPTVVDPSNSSMAATLEKLAAQTRQTVESMEASPSDEDAMGNQLVENLVKQFEDLGGSQDMQSIMDTMMRQLLSKDILHEPMKEIGERYPEWLEVNKSKLSHEDFVRYSRQHQFIVQLCKVYDTTPDDFQKIVDLMHSMQDCGQPPSDIVRELAPGLELGEDGLPVLPDFPLAGAQGGRENCNIM</sequence>
<protein>
    <submittedName>
        <fullName evidence="1">Uncharacterized protein</fullName>
    </submittedName>
</protein>
<organism evidence="1 2">
    <name type="scientific">Diphasiastrum complanatum</name>
    <name type="common">Issler's clubmoss</name>
    <name type="synonym">Lycopodium complanatum</name>
    <dbReference type="NCBI Taxonomy" id="34168"/>
    <lineage>
        <taxon>Eukaryota</taxon>
        <taxon>Viridiplantae</taxon>
        <taxon>Streptophyta</taxon>
        <taxon>Embryophyta</taxon>
        <taxon>Tracheophyta</taxon>
        <taxon>Lycopodiopsida</taxon>
        <taxon>Lycopodiales</taxon>
        <taxon>Lycopodiaceae</taxon>
        <taxon>Lycopodioideae</taxon>
        <taxon>Diphasiastrum</taxon>
    </lineage>
</organism>
<gene>
    <name evidence="1" type="ORF">O6H91_01G020500</name>
</gene>
<proteinExistence type="predicted"/>
<dbReference type="EMBL" id="CM055092">
    <property type="protein sequence ID" value="KAJ7568139.1"/>
    <property type="molecule type" value="Genomic_DNA"/>
</dbReference>